<reference evidence="1 2" key="1">
    <citation type="submission" date="2013-12" db="EMBL/GenBank/DDBJ databases">
        <title>Draft genome of the parsitic nematode Ancylostoma duodenale.</title>
        <authorList>
            <person name="Mitreva M."/>
        </authorList>
    </citation>
    <scope>NUCLEOTIDE SEQUENCE [LARGE SCALE GENOMIC DNA]</scope>
    <source>
        <strain evidence="1 2">Zhejiang</strain>
    </source>
</reference>
<dbReference type="AlphaFoldDB" id="A0A0C2FN13"/>
<dbReference type="OrthoDB" id="1431247at2759"/>
<evidence type="ECO:0000313" key="2">
    <source>
        <dbReference type="Proteomes" id="UP000054047"/>
    </source>
</evidence>
<dbReference type="EMBL" id="KN751325">
    <property type="protein sequence ID" value="KIH49950.1"/>
    <property type="molecule type" value="Genomic_DNA"/>
</dbReference>
<proteinExistence type="predicted"/>
<protein>
    <submittedName>
        <fullName evidence="1">Uncharacterized protein</fullName>
    </submittedName>
</protein>
<organism evidence="1 2">
    <name type="scientific">Ancylostoma duodenale</name>
    <dbReference type="NCBI Taxonomy" id="51022"/>
    <lineage>
        <taxon>Eukaryota</taxon>
        <taxon>Metazoa</taxon>
        <taxon>Ecdysozoa</taxon>
        <taxon>Nematoda</taxon>
        <taxon>Chromadorea</taxon>
        <taxon>Rhabditida</taxon>
        <taxon>Rhabditina</taxon>
        <taxon>Rhabditomorpha</taxon>
        <taxon>Strongyloidea</taxon>
        <taxon>Ancylostomatidae</taxon>
        <taxon>Ancylostomatinae</taxon>
        <taxon>Ancylostoma</taxon>
    </lineage>
</organism>
<gene>
    <name evidence="1" type="ORF">ANCDUO_19974</name>
</gene>
<accession>A0A0C2FN13</accession>
<keyword evidence="2" id="KW-1185">Reference proteome</keyword>
<dbReference type="Proteomes" id="UP000054047">
    <property type="component" value="Unassembled WGS sequence"/>
</dbReference>
<sequence length="52" mass="6013">MYGSQKKSMTEICSFKFTFIVINDDRRFAVTLDVSQFHPDEVKVIREDVAVA</sequence>
<name>A0A0C2FN13_9BILA</name>
<evidence type="ECO:0000313" key="1">
    <source>
        <dbReference type="EMBL" id="KIH49950.1"/>
    </source>
</evidence>